<accession>A0A9X1TVA8</accession>
<feature type="domain" description="DUF4440" evidence="2">
    <location>
        <begin position="49"/>
        <end position="158"/>
    </location>
</feature>
<protein>
    <submittedName>
        <fullName evidence="3">DUF4440 domain-containing protein</fullName>
    </submittedName>
</protein>
<dbReference type="EMBL" id="JAKFGM010000001">
    <property type="protein sequence ID" value="MCF2513969.1"/>
    <property type="molecule type" value="Genomic_DNA"/>
</dbReference>
<dbReference type="Proteomes" id="UP001139410">
    <property type="component" value="Unassembled WGS sequence"/>
</dbReference>
<keyword evidence="4" id="KW-1185">Reference proteome</keyword>
<evidence type="ECO:0000313" key="4">
    <source>
        <dbReference type="Proteomes" id="UP001139410"/>
    </source>
</evidence>
<keyword evidence="1" id="KW-0732">Signal</keyword>
<evidence type="ECO:0000259" key="2">
    <source>
        <dbReference type="Pfam" id="PF14534"/>
    </source>
</evidence>
<gene>
    <name evidence="3" type="ORF">LVY65_02650</name>
</gene>
<dbReference type="PROSITE" id="PS51257">
    <property type="entry name" value="PROKAR_LIPOPROTEIN"/>
    <property type="match status" value="1"/>
</dbReference>
<dbReference type="SUPFAM" id="SSF54427">
    <property type="entry name" value="NTF2-like"/>
    <property type="match status" value="1"/>
</dbReference>
<dbReference type="InterPro" id="IPR032710">
    <property type="entry name" value="NTF2-like_dom_sf"/>
</dbReference>
<dbReference type="Gene3D" id="3.10.450.50">
    <property type="match status" value="1"/>
</dbReference>
<sequence>MKSSIVIPASMALVLSVAACDRKSAPTAANVAETAEGATADAATVKQDFAAFNADIAAKNLDAIKAHYASDAVMVIPNQAPFEGVDAIIGDYKQYAADAAGKYAPGAETTTVSPGGDVAYGEVTYQTTFTNLTTKAVETRDRYNISIYKKQPDGSWKIVRDINTDVPKAD</sequence>
<evidence type="ECO:0000313" key="3">
    <source>
        <dbReference type="EMBL" id="MCF2513969.1"/>
    </source>
</evidence>
<feature type="signal peptide" evidence="1">
    <location>
        <begin position="1"/>
        <end position="19"/>
    </location>
</feature>
<dbReference type="Pfam" id="PF14534">
    <property type="entry name" value="DUF4440"/>
    <property type="match status" value="1"/>
</dbReference>
<proteinExistence type="predicted"/>
<dbReference type="InterPro" id="IPR027843">
    <property type="entry name" value="DUF4440"/>
</dbReference>
<feature type="chain" id="PRO_5040931993" evidence="1">
    <location>
        <begin position="20"/>
        <end position="170"/>
    </location>
</feature>
<evidence type="ECO:0000256" key="1">
    <source>
        <dbReference type="SAM" id="SignalP"/>
    </source>
</evidence>
<name>A0A9X1TVA8_9SPHN</name>
<reference evidence="3" key="1">
    <citation type="submission" date="2022-01" db="EMBL/GenBank/DDBJ databases">
        <authorList>
            <person name="Jo J.-H."/>
            <person name="Im W.-T."/>
        </authorList>
    </citation>
    <scope>NUCLEOTIDE SEQUENCE</scope>
    <source>
        <strain evidence="3">G124</strain>
    </source>
</reference>
<dbReference type="RefSeq" id="WP_235066456.1">
    <property type="nucleotide sequence ID" value="NZ_JAKFGM010000001.1"/>
</dbReference>
<dbReference type="AlphaFoldDB" id="A0A9X1TVA8"/>
<organism evidence="3 4">
    <name type="scientific">Sphingomonas cremea</name>
    <dbReference type="NCBI Taxonomy" id="2904799"/>
    <lineage>
        <taxon>Bacteria</taxon>
        <taxon>Pseudomonadati</taxon>
        <taxon>Pseudomonadota</taxon>
        <taxon>Alphaproteobacteria</taxon>
        <taxon>Sphingomonadales</taxon>
        <taxon>Sphingomonadaceae</taxon>
        <taxon>Sphingomonas</taxon>
    </lineage>
</organism>
<comment type="caution">
    <text evidence="3">The sequence shown here is derived from an EMBL/GenBank/DDBJ whole genome shotgun (WGS) entry which is preliminary data.</text>
</comment>